<dbReference type="InterPro" id="IPR004165">
    <property type="entry name" value="CoA_trans_fam_I"/>
</dbReference>
<accession>A0A248TP92</accession>
<sequence>MQNLIAKRAAQELKSGSVVNLGIGIPTLVANHIADGDIFFHTENGLLGVTDVNEADIDPNIVNAGKLPVGEAIGASYFNSAESFAMIRGQHVDVAILGVLQVDAKGLIANWAVPGKNIMGVGGAMDLLTGAKKIIVTMSHTSKDGTSKILKECTYPITSTRSVNLIITELAVFEVRNGELYCIEIMPNSTIEEIREKTEAPFNEDCHNNGGQTR</sequence>
<evidence type="ECO:0000256" key="1">
    <source>
        <dbReference type="ARBA" id="ARBA00007047"/>
    </source>
</evidence>
<dbReference type="InterPro" id="IPR037171">
    <property type="entry name" value="NagB/RpiA_transferase-like"/>
</dbReference>
<evidence type="ECO:0000313" key="4">
    <source>
        <dbReference type="Proteomes" id="UP000215137"/>
    </source>
</evidence>
<dbReference type="NCBIfam" id="TIGR02428">
    <property type="entry name" value="pcaJ_scoB_fam"/>
    <property type="match status" value="1"/>
</dbReference>
<evidence type="ECO:0000256" key="2">
    <source>
        <dbReference type="ARBA" id="ARBA00022679"/>
    </source>
</evidence>
<dbReference type="InterPro" id="IPR012791">
    <property type="entry name" value="3-oxoacid_CoA-transf_B"/>
</dbReference>
<organism evidence="3 4">
    <name type="scientific">Cytobacillus kochii</name>
    <dbReference type="NCBI Taxonomy" id="859143"/>
    <lineage>
        <taxon>Bacteria</taxon>
        <taxon>Bacillati</taxon>
        <taxon>Bacillota</taxon>
        <taxon>Bacilli</taxon>
        <taxon>Bacillales</taxon>
        <taxon>Bacillaceae</taxon>
        <taxon>Cytobacillus</taxon>
    </lineage>
</organism>
<dbReference type="Gene3D" id="3.40.1080.10">
    <property type="entry name" value="Glutaconate Coenzyme A-transferase"/>
    <property type="match status" value="1"/>
</dbReference>
<protein>
    <submittedName>
        <fullName evidence="3">Succinyl-CoA--3-ketoacid-CoA transferase</fullName>
    </submittedName>
</protein>
<dbReference type="EMBL" id="CP022983">
    <property type="protein sequence ID" value="ASV69955.1"/>
    <property type="molecule type" value="Genomic_DNA"/>
</dbReference>
<name>A0A248TP92_9BACI</name>
<comment type="similarity">
    <text evidence="1">Belongs to the 3-oxoacid CoA-transferase subunit B family.</text>
</comment>
<proteinExistence type="inferred from homology"/>
<dbReference type="Proteomes" id="UP000215137">
    <property type="component" value="Chromosome"/>
</dbReference>
<dbReference type="SUPFAM" id="SSF100950">
    <property type="entry name" value="NagB/RpiA/CoA transferase-like"/>
    <property type="match status" value="1"/>
</dbReference>
<keyword evidence="4" id="KW-1185">Reference proteome</keyword>
<dbReference type="AlphaFoldDB" id="A0A248TP92"/>
<dbReference type="Pfam" id="PF01144">
    <property type="entry name" value="CoA_trans"/>
    <property type="match status" value="1"/>
</dbReference>
<gene>
    <name evidence="3" type="ORF">CKF48_04980</name>
</gene>
<dbReference type="GO" id="GO:0008410">
    <property type="term" value="F:CoA-transferase activity"/>
    <property type="evidence" value="ECO:0007669"/>
    <property type="project" value="InterPro"/>
</dbReference>
<dbReference type="KEGG" id="bko:CKF48_04980"/>
<reference evidence="3 4" key="1">
    <citation type="submission" date="2017-08" db="EMBL/GenBank/DDBJ databases">
        <title>Complete Genome Sequence of Bacillus kochii Oregon-R-modENCODE STRAIN BDGP4, isolated from Drosophila melanogaster gut.</title>
        <authorList>
            <person name="Wan K.H."/>
            <person name="Yu C."/>
            <person name="Park S."/>
            <person name="Hammonds A.S."/>
            <person name="Booth B.W."/>
            <person name="Celniker S.E."/>
        </authorList>
    </citation>
    <scope>NUCLEOTIDE SEQUENCE [LARGE SCALE GENOMIC DNA]</scope>
    <source>
        <strain evidence="3 4">BDGP4</strain>
    </source>
</reference>
<evidence type="ECO:0000313" key="3">
    <source>
        <dbReference type="EMBL" id="ASV69955.1"/>
    </source>
</evidence>
<dbReference type="OrthoDB" id="9778604at2"/>
<keyword evidence="2 3" id="KW-0808">Transferase</keyword>
<dbReference type="PANTHER" id="PTHR13707">
    <property type="entry name" value="KETOACID-COENZYME A TRANSFERASE"/>
    <property type="match status" value="1"/>
</dbReference>
<dbReference type="SMART" id="SM00882">
    <property type="entry name" value="CoA_trans"/>
    <property type="match status" value="1"/>
</dbReference>
<dbReference type="RefSeq" id="WP_095373519.1">
    <property type="nucleotide sequence ID" value="NZ_CP022983.1"/>
</dbReference>
<dbReference type="PANTHER" id="PTHR13707:SF57">
    <property type="entry name" value="SUCCINYL-COA:3-KETOACID COENZYME A TRANSFERASE SUBUNIT B-RELATED"/>
    <property type="match status" value="1"/>
</dbReference>